<dbReference type="CDD" id="cd00093">
    <property type="entry name" value="HTH_XRE"/>
    <property type="match status" value="1"/>
</dbReference>
<dbReference type="Proteomes" id="UP001500653">
    <property type="component" value="Unassembled WGS sequence"/>
</dbReference>
<gene>
    <name evidence="2" type="ORF">GCM10009676_13650</name>
</gene>
<proteinExistence type="predicted"/>
<organism evidence="2 3">
    <name type="scientific">Prauserella halophila</name>
    <dbReference type="NCBI Taxonomy" id="185641"/>
    <lineage>
        <taxon>Bacteria</taxon>
        <taxon>Bacillati</taxon>
        <taxon>Actinomycetota</taxon>
        <taxon>Actinomycetes</taxon>
        <taxon>Pseudonocardiales</taxon>
        <taxon>Pseudonocardiaceae</taxon>
        <taxon>Prauserella</taxon>
    </lineage>
</organism>
<dbReference type="Pfam" id="PF01381">
    <property type="entry name" value="HTH_3"/>
    <property type="match status" value="1"/>
</dbReference>
<sequence>MSGRRTNLAAARKSAGHTQESLAAALHIDRSTVIRWEAGDYTPLPYLRPKLARLLLQTPEQLHALFDTVGEIAAPVTA</sequence>
<dbReference type="InterPro" id="IPR001387">
    <property type="entry name" value="Cro/C1-type_HTH"/>
</dbReference>
<dbReference type="PROSITE" id="PS50943">
    <property type="entry name" value="HTH_CROC1"/>
    <property type="match status" value="1"/>
</dbReference>
<evidence type="ECO:0000259" key="1">
    <source>
        <dbReference type="PROSITE" id="PS50943"/>
    </source>
</evidence>
<name>A0ABN1W2K2_9PSEU</name>
<protein>
    <recommendedName>
        <fullName evidence="1">HTH cro/C1-type domain-containing protein</fullName>
    </recommendedName>
</protein>
<dbReference type="SUPFAM" id="SSF47413">
    <property type="entry name" value="lambda repressor-like DNA-binding domains"/>
    <property type="match status" value="1"/>
</dbReference>
<evidence type="ECO:0000313" key="3">
    <source>
        <dbReference type="Proteomes" id="UP001500653"/>
    </source>
</evidence>
<accession>A0ABN1W2K2</accession>
<dbReference type="SMART" id="SM00530">
    <property type="entry name" value="HTH_XRE"/>
    <property type="match status" value="1"/>
</dbReference>
<dbReference type="EMBL" id="BAAALN010000005">
    <property type="protein sequence ID" value="GAA1231855.1"/>
    <property type="molecule type" value="Genomic_DNA"/>
</dbReference>
<feature type="domain" description="HTH cro/C1-type" evidence="1">
    <location>
        <begin position="8"/>
        <end position="62"/>
    </location>
</feature>
<dbReference type="RefSeq" id="WP_253863845.1">
    <property type="nucleotide sequence ID" value="NZ_BAAALN010000005.1"/>
</dbReference>
<comment type="caution">
    <text evidence="2">The sequence shown here is derived from an EMBL/GenBank/DDBJ whole genome shotgun (WGS) entry which is preliminary data.</text>
</comment>
<reference evidence="2 3" key="1">
    <citation type="journal article" date="2019" name="Int. J. Syst. Evol. Microbiol.">
        <title>The Global Catalogue of Microorganisms (GCM) 10K type strain sequencing project: providing services to taxonomists for standard genome sequencing and annotation.</title>
        <authorList>
            <consortium name="The Broad Institute Genomics Platform"/>
            <consortium name="The Broad Institute Genome Sequencing Center for Infectious Disease"/>
            <person name="Wu L."/>
            <person name="Ma J."/>
        </authorList>
    </citation>
    <scope>NUCLEOTIDE SEQUENCE [LARGE SCALE GENOMIC DNA]</scope>
    <source>
        <strain evidence="2 3">JCM 13023</strain>
    </source>
</reference>
<dbReference type="Gene3D" id="1.10.260.40">
    <property type="entry name" value="lambda repressor-like DNA-binding domains"/>
    <property type="match status" value="1"/>
</dbReference>
<dbReference type="InterPro" id="IPR010982">
    <property type="entry name" value="Lambda_DNA-bd_dom_sf"/>
</dbReference>
<keyword evidence="3" id="KW-1185">Reference proteome</keyword>
<evidence type="ECO:0000313" key="2">
    <source>
        <dbReference type="EMBL" id="GAA1231855.1"/>
    </source>
</evidence>